<feature type="repeat" description="ANK" evidence="6">
    <location>
        <begin position="522"/>
        <end position="555"/>
    </location>
</feature>
<comment type="subcellular location">
    <subcellularLocation>
        <location evidence="1">Nucleus</location>
    </subcellularLocation>
</comment>
<feature type="repeat" description="ANK" evidence="6">
    <location>
        <begin position="691"/>
        <end position="713"/>
    </location>
</feature>
<dbReference type="InterPro" id="IPR004875">
    <property type="entry name" value="DDE_SF_endonuclease_dom"/>
</dbReference>
<dbReference type="InterPro" id="IPR002110">
    <property type="entry name" value="Ankyrin_rpt"/>
</dbReference>
<dbReference type="eggNOG" id="KOG0504">
    <property type="taxonomic scope" value="Eukaryota"/>
</dbReference>
<dbReference type="EMBL" id="EQ962664">
    <property type="protein sequence ID" value="EED11416.1"/>
    <property type="molecule type" value="Genomic_DNA"/>
</dbReference>
<dbReference type="RefSeq" id="XP_002488826.1">
    <property type="nucleotide sequence ID" value="XM_002488781.1"/>
</dbReference>
<evidence type="ECO:0000256" key="6">
    <source>
        <dbReference type="PROSITE-ProRule" id="PRU00023"/>
    </source>
</evidence>
<evidence type="ECO:0000256" key="5">
    <source>
        <dbReference type="ARBA" id="ARBA00023242"/>
    </source>
</evidence>
<dbReference type="Gene3D" id="3.30.420.10">
    <property type="entry name" value="Ribonuclease H-like superfamily/Ribonuclease H"/>
    <property type="match status" value="1"/>
</dbReference>
<keyword evidence="4" id="KW-0238">DNA-binding</keyword>
<organism evidence="8 9">
    <name type="scientific">Talaromyces stipitatus (strain ATCC 10500 / CBS 375.48 / QM 6759 / NRRL 1006)</name>
    <name type="common">Penicillium stipitatum</name>
    <dbReference type="NCBI Taxonomy" id="441959"/>
    <lineage>
        <taxon>Eukaryota</taxon>
        <taxon>Fungi</taxon>
        <taxon>Dikarya</taxon>
        <taxon>Ascomycota</taxon>
        <taxon>Pezizomycotina</taxon>
        <taxon>Eurotiomycetes</taxon>
        <taxon>Eurotiomycetidae</taxon>
        <taxon>Eurotiales</taxon>
        <taxon>Trichocomaceae</taxon>
        <taxon>Talaromyces</taxon>
        <taxon>Talaromyces sect. Talaromyces</taxon>
    </lineage>
</organism>
<keyword evidence="3 6" id="KW-0040">ANK repeat</keyword>
<feature type="repeat" description="ANK" evidence="6">
    <location>
        <begin position="488"/>
        <end position="510"/>
    </location>
</feature>
<evidence type="ECO:0000256" key="3">
    <source>
        <dbReference type="ARBA" id="ARBA00023043"/>
    </source>
</evidence>
<keyword evidence="9" id="KW-1185">Reference proteome</keyword>
<dbReference type="InterPro" id="IPR006600">
    <property type="entry name" value="HTH_CenpB_DNA-bd_dom"/>
</dbReference>
<dbReference type="SMART" id="SM00674">
    <property type="entry name" value="CENPB"/>
    <property type="match status" value="1"/>
</dbReference>
<dbReference type="Pfam" id="PF05225">
    <property type="entry name" value="HTH_psq"/>
    <property type="match status" value="1"/>
</dbReference>
<dbReference type="SUPFAM" id="SSF46689">
    <property type="entry name" value="Homeodomain-like"/>
    <property type="match status" value="1"/>
</dbReference>
<dbReference type="Gene3D" id="1.25.40.20">
    <property type="entry name" value="Ankyrin repeat-containing domain"/>
    <property type="match status" value="5"/>
</dbReference>
<dbReference type="PhylomeDB" id="B8MVI9"/>
<gene>
    <name evidence="8" type="ORF">TSTA_080300</name>
</gene>
<dbReference type="PANTHER" id="PTHR24161:SF121">
    <property type="entry name" value="M-PHASE PHOSPHOPROTEIN 8"/>
    <property type="match status" value="1"/>
</dbReference>
<dbReference type="AlphaFoldDB" id="B8MVI9"/>
<dbReference type="VEuPathDB" id="FungiDB:TSTA_080300"/>
<evidence type="ECO:0000259" key="7">
    <source>
        <dbReference type="PROSITE" id="PS51253"/>
    </source>
</evidence>
<dbReference type="Pfam" id="PF03221">
    <property type="entry name" value="HTH_Tnp_Tc5"/>
    <property type="match status" value="1"/>
</dbReference>
<dbReference type="SMART" id="SM00248">
    <property type="entry name" value="ANK"/>
    <property type="match status" value="16"/>
</dbReference>
<feature type="repeat" description="ANK" evidence="6">
    <location>
        <begin position="759"/>
        <end position="781"/>
    </location>
</feature>
<dbReference type="PROSITE" id="PS51253">
    <property type="entry name" value="HTH_CENPB"/>
    <property type="match status" value="1"/>
</dbReference>
<dbReference type="Proteomes" id="UP000001745">
    <property type="component" value="Unassembled WGS sequence"/>
</dbReference>
<feature type="repeat" description="ANK" evidence="6">
    <location>
        <begin position="860"/>
        <end position="893"/>
    </location>
</feature>
<reference evidence="9" key="1">
    <citation type="journal article" date="2015" name="Genome Announc.">
        <title>Genome sequence of the AIDS-associated pathogen Penicillium marneffei (ATCC18224) and its near taxonomic relative Talaromyces stipitatus (ATCC10500).</title>
        <authorList>
            <person name="Nierman W.C."/>
            <person name="Fedorova-Abrams N.D."/>
            <person name="Andrianopoulos A."/>
        </authorList>
    </citation>
    <scope>NUCLEOTIDE SEQUENCE [LARGE SCALE GENOMIC DNA]</scope>
    <source>
        <strain evidence="9">ATCC 10500 / CBS 375.48 / QM 6759 / NRRL 1006</strain>
    </source>
</reference>
<evidence type="ECO:0000256" key="4">
    <source>
        <dbReference type="ARBA" id="ARBA00023125"/>
    </source>
</evidence>
<dbReference type="SUPFAM" id="SSF48403">
    <property type="entry name" value="Ankyrin repeat"/>
    <property type="match status" value="2"/>
</dbReference>
<dbReference type="HOGENOM" id="CLU_307209_0_0_1"/>
<feature type="repeat" description="ANK" evidence="6">
    <location>
        <begin position="894"/>
        <end position="918"/>
    </location>
</feature>
<dbReference type="OrthoDB" id="4207519at2759"/>
<feature type="repeat" description="ANK" evidence="6">
    <location>
        <begin position="793"/>
        <end position="815"/>
    </location>
</feature>
<evidence type="ECO:0000313" key="9">
    <source>
        <dbReference type="Proteomes" id="UP000001745"/>
    </source>
</evidence>
<dbReference type="Pfam" id="PF12796">
    <property type="entry name" value="Ank_2"/>
    <property type="match status" value="4"/>
</dbReference>
<dbReference type="PROSITE" id="PS50088">
    <property type="entry name" value="ANK_REPEAT"/>
    <property type="match status" value="13"/>
</dbReference>
<dbReference type="InterPro" id="IPR009057">
    <property type="entry name" value="Homeodomain-like_sf"/>
</dbReference>
<accession>B8MVI9</accession>
<feature type="repeat" description="ANK" evidence="6">
    <location>
        <begin position="827"/>
        <end position="849"/>
    </location>
</feature>
<feature type="repeat" description="ANK" evidence="6">
    <location>
        <begin position="928"/>
        <end position="950"/>
    </location>
</feature>
<dbReference type="InterPro" id="IPR036770">
    <property type="entry name" value="Ankyrin_rpt-contain_sf"/>
</dbReference>
<dbReference type="GeneID" id="8108953"/>
<dbReference type="Pfam" id="PF03184">
    <property type="entry name" value="DDE_1"/>
    <property type="match status" value="1"/>
</dbReference>
<dbReference type="Pfam" id="PF13637">
    <property type="entry name" value="Ank_4"/>
    <property type="match status" value="2"/>
</dbReference>
<feature type="domain" description="HTH CENPB-type" evidence="7">
    <location>
        <begin position="60"/>
        <end position="129"/>
    </location>
</feature>
<dbReference type="GO" id="GO:0003677">
    <property type="term" value="F:DNA binding"/>
    <property type="evidence" value="ECO:0007669"/>
    <property type="project" value="UniProtKB-KW"/>
</dbReference>
<dbReference type="Gene3D" id="1.10.10.60">
    <property type="entry name" value="Homeodomain-like"/>
    <property type="match status" value="1"/>
</dbReference>
<feature type="repeat" description="ANK" evidence="6">
    <location>
        <begin position="454"/>
        <end position="487"/>
    </location>
</feature>
<dbReference type="InParanoid" id="B8MVI9"/>
<feature type="repeat" description="ANK" evidence="6">
    <location>
        <begin position="657"/>
        <end position="679"/>
    </location>
</feature>
<protein>
    <submittedName>
        <fullName evidence="8">Ankyrin repeat-containing protein, putative</fullName>
    </submittedName>
</protein>
<dbReference type="STRING" id="441959.B8MVI9"/>
<feature type="repeat" description="ANK" evidence="6">
    <location>
        <begin position="725"/>
        <end position="747"/>
    </location>
</feature>
<dbReference type="GO" id="GO:0019706">
    <property type="term" value="F:protein-cysteine S-palmitoyltransferase activity"/>
    <property type="evidence" value="ECO:0007669"/>
    <property type="project" value="UniProtKB-EC"/>
</dbReference>
<dbReference type="InterPro" id="IPR007889">
    <property type="entry name" value="HTH_Psq"/>
</dbReference>
<name>B8MVI9_TALSN</name>
<dbReference type="GO" id="GO:0005634">
    <property type="term" value="C:nucleus"/>
    <property type="evidence" value="ECO:0007669"/>
    <property type="project" value="UniProtKB-SubCell"/>
</dbReference>
<keyword evidence="5" id="KW-0539">Nucleus</keyword>
<dbReference type="PROSITE" id="PS50297">
    <property type="entry name" value="ANK_REP_REGION"/>
    <property type="match status" value="13"/>
</dbReference>
<sequence length="963" mass="107499">MPPIRKKDPLKSAQNEGKIGLAISDLKNGRIRSIREAARIYTIPRTTLQDRLHGVPFQHAIRASNHKLTQFEEESLVKWVLDLTRRGLPPRHFLVRDMANYFLSQRGDQRVGDKWVYNLVQRRPEIESKFSQKYNYERAKCEDPKIIQGHFDRVRDIISEYGILPEDIYNFDETGFAMGLCSSAKVITGSDRYARPKLLQPGNREWVTAIEATNSTGWAVPSYIIFKAKKNVRLGWFDDLPSDWRINISENGWTTDQIGLEWLKTHFIPYINDRTMGKYRMLILDGHGSHLTAEFNRICTENNIIPICMPPHSSHLLQPLDVGCFAVLKRHYGQLVEQRMRLGFNHIDKIDFLMAFPQARTVSVDTDFYLQYMNGDLPTELLQLLTEFLETEKDISALSRTSRHCYSVFIPCLYRYDRQNKNSFALLWAAKYGNESTARISIQYGANPDPKDDHSSTPLSYAASEGHEAIVKLLLNMDGVNLDSKDNDGRTPLSEAAQKGHEAIVKLLLNTDTVDPDSKDNRGRTPLSYAASEGHEAIVKLLLNMDGVNLDSKDNDGRTPLSRAASRGHEAIVKLLLNMDGVNPDSKDRDSRTPLFYAALRGHEAIVNILLNVDGVDPNSKDYSRQTPLFYAASKGHEAIVKLLLNTDGVDPDPKDDGSTPLFYAASKGHEAIVKLLLNTDTVDPDSKDNYGRTPLVYAASSGREAIVKLLLNMDGVNPDSKDRDGWTPLFYAASEGHETIVKLLLNMDGVDPNSRTNNGLTPLSMAAYKGHEAVVKLLLNIDTVDPDLKDNNGWTPLSRAASRGHKAIVKLLLNTDRVDPDSKDNNGWTPLFYAASKGHEAIVKLLLNTDGVDPDPKDDGSTPLFYAASKGHEAIVKLLLNTDGVDPDLKNNDGRTPLSIAAYKGHEATVKLLLNTGRVDQDLKDNDGQTPLSRAASEGHEAIVKLLLNTDGVDPDPKDYSC</sequence>
<dbReference type="eggNOG" id="KOG3105">
    <property type="taxonomic scope" value="Eukaryota"/>
</dbReference>
<evidence type="ECO:0000313" key="8">
    <source>
        <dbReference type="EMBL" id="EED11416.1"/>
    </source>
</evidence>
<keyword evidence="2" id="KW-0677">Repeat</keyword>
<evidence type="ECO:0000256" key="2">
    <source>
        <dbReference type="ARBA" id="ARBA00022737"/>
    </source>
</evidence>
<feature type="repeat" description="ANK" evidence="6">
    <location>
        <begin position="556"/>
        <end position="578"/>
    </location>
</feature>
<proteinExistence type="predicted"/>
<evidence type="ECO:0000256" key="1">
    <source>
        <dbReference type="ARBA" id="ARBA00004123"/>
    </source>
</evidence>
<dbReference type="Pfam" id="PF00023">
    <property type="entry name" value="Ank"/>
    <property type="match status" value="2"/>
</dbReference>
<dbReference type="PANTHER" id="PTHR24161">
    <property type="entry name" value="ANK_REP_REGION DOMAIN-CONTAINING PROTEIN-RELATED"/>
    <property type="match status" value="1"/>
</dbReference>
<dbReference type="InterPro" id="IPR036397">
    <property type="entry name" value="RNaseH_sf"/>
</dbReference>